<feature type="compositionally biased region" description="Polar residues" evidence="4">
    <location>
        <begin position="226"/>
        <end position="238"/>
    </location>
</feature>
<sequence length="463" mass="48897">MTSAKHSIDAILGLQAIKQIKESKDLIKKRKVLSSPSSSSPSYSSSSPSPLSSSSSPSSAFCGFSSREGDNKNGLILLVNNNNNNHNNNAVLPVVCRSPFQLTTNTATTTTATTTITATLNNAISTTLASLSANTNNNNDDEETCGSMGSSTNGIASSTSLSSFNPTHHSDDGPKSKHRRTRTTFTTFQLYELERAFEKSQYPDVFTREELACKVNLSEARVQVTETSSGFQGINDLNSPRLPGLTDSPVNNNHSSSTSLNHSSLGIPHHSVSHNSLSSLHSSIPPSLLMSELCGRSQGAYYPLSSVESWIAAASVATSLSPSSGLPSNPSGGISSSSPATTLPTQSASSISINGNSIANQQTNGAHSFPVNFKAHPGSVYPNYFLNSTQSLDLSTGSLDSVSSSLHSSHYINPLFGLLLNSQTQKRNQSEKQTLSSLVNSSNESKLQSDQNTTANSPKSKIS</sequence>
<protein>
    <recommendedName>
        <fullName evidence="5">Homeobox domain-containing protein</fullName>
    </recommendedName>
</protein>
<dbReference type="EnsemblMetazoa" id="tetur18g02470.1">
    <property type="protein sequence ID" value="tetur18g02470.1"/>
    <property type="gene ID" value="tetur18g02470"/>
</dbReference>
<dbReference type="GO" id="GO:0000981">
    <property type="term" value="F:DNA-binding transcription factor activity, RNA polymerase II-specific"/>
    <property type="evidence" value="ECO:0007669"/>
    <property type="project" value="InterPro"/>
</dbReference>
<dbReference type="Proteomes" id="UP000015104">
    <property type="component" value="Unassembled WGS sequence"/>
</dbReference>
<dbReference type="SUPFAM" id="SSF46689">
    <property type="entry name" value="Homeodomain-like"/>
    <property type="match status" value="1"/>
</dbReference>
<feature type="region of interest" description="Disordered" evidence="4">
    <location>
        <begin position="226"/>
        <end position="267"/>
    </location>
</feature>
<keyword evidence="7" id="KW-1185">Reference proteome</keyword>
<dbReference type="eggNOG" id="KOG0490">
    <property type="taxonomic scope" value="Eukaryota"/>
</dbReference>
<comment type="subcellular location">
    <subcellularLocation>
        <location evidence="1 2 3">Nucleus</location>
    </subcellularLocation>
</comment>
<evidence type="ECO:0000259" key="5">
    <source>
        <dbReference type="PROSITE" id="PS50071"/>
    </source>
</evidence>
<evidence type="ECO:0000256" key="2">
    <source>
        <dbReference type="PROSITE-ProRule" id="PRU00108"/>
    </source>
</evidence>
<dbReference type="GO" id="GO:0005634">
    <property type="term" value="C:nucleus"/>
    <property type="evidence" value="ECO:0007669"/>
    <property type="project" value="UniProtKB-SubCell"/>
</dbReference>
<name>T1KR70_TETUR</name>
<evidence type="ECO:0000313" key="6">
    <source>
        <dbReference type="EnsemblMetazoa" id="tetur18g02470.1"/>
    </source>
</evidence>
<feature type="domain" description="Homeobox" evidence="5">
    <location>
        <begin position="176"/>
        <end position="224"/>
    </location>
</feature>
<dbReference type="AlphaFoldDB" id="T1KR70"/>
<feature type="region of interest" description="Disordered" evidence="4">
    <location>
        <begin position="28"/>
        <end position="64"/>
    </location>
</feature>
<keyword evidence="2 3" id="KW-0371">Homeobox</keyword>
<feature type="region of interest" description="Disordered" evidence="4">
    <location>
        <begin position="427"/>
        <end position="463"/>
    </location>
</feature>
<organism evidence="6 7">
    <name type="scientific">Tetranychus urticae</name>
    <name type="common">Two-spotted spider mite</name>
    <dbReference type="NCBI Taxonomy" id="32264"/>
    <lineage>
        <taxon>Eukaryota</taxon>
        <taxon>Metazoa</taxon>
        <taxon>Ecdysozoa</taxon>
        <taxon>Arthropoda</taxon>
        <taxon>Chelicerata</taxon>
        <taxon>Arachnida</taxon>
        <taxon>Acari</taxon>
        <taxon>Acariformes</taxon>
        <taxon>Trombidiformes</taxon>
        <taxon>Prostigmata</taxon>
        <taxon>Eleutherengona</taxon>
        <taxon>Raphignathae</taxon>
        <taxon>Tetranychoidea</taxon>
        <taxon>Tetranychidae</taxon>
        <taxon>Tetranychus</taxon>
    </lineage>
</organism>
<feature type="region of interest" description="Disordered" evidence="4">
    <location>
        <begin position="134"/>
        <end position="180"/>
    </location>
</feature>
<reference evidence="7" key="1">
    <citation type="submission" date="2011-08" db="EMBL/GenBank/DDBJ databases">
        <authorList>
            <person name="Rombauts S."/>
        </authorList>
    </citation>
    <scope>NUCLEOTIDE SEQUENCE</scope>
    <source>
        <strain evidence="7">London</strain>
    </source>
</reference>
<feature type="compositionally biased region" description="Polar residues" evidence="4">
    <location>
        <begin position="147"/>
        <end position="167"/>
    </location>
</feature>
<feature type="region of interest" description="Disordered" evidence="4">
    <location>
        <begin position="321"/>
        <end position="350"/>
    </location>
</feature>
<dbReference type="GO" id="GO:0045944">
    <property type="term" value="P:positive regulation of transcription by RNA polymerase II"/>
    <property type="evidence" value="ECO:0007669"/>
    <property type="project" value="InterPro"/>
</dbReference>
<accession>T1KR70</accession>
<dbReference type="InterPro" id="IPR009057">
    <property type="entry name" value="Homeodomain-like_sf"/>
</dbReference>
<dbReference type="EMBL" id="CAEY01000384">
    <property type="status" value="NOT_ANNOTATED_CDS"/>
    <property type="molecule type" value="Genomic_DNA"/>
</dbReference>
<dbReference type="STRING" id="32264.T1KR70"/>
<proteinExistence type="predicted"/>
<dbReference type="PANTHER" id="PTHR46271">
    <property type="entry name" value="HOMEOBOX PROTEIN, PUTATIVE-RELATED"/>
    <property type="match status" value="1"/>
</dbReference>
<evidence type="ECO:0000256" key="4">
    <source>
        <dbReference type="SAM" id="MobiDB-lite"/>
    </source>
</evidence>
<dbReference type="PROSITE" id="PS50071">
    <property type="entry name" value="HOMEOBOX_2"/>
    <property type="match status" value="1"/>
</dbReference>
<feature type="compositionally biased region" description="Low complexity" evidence="4">
    <location>
        <begin position="251"/>
        <end position="267"/>
    </location>
</feature>
<evidence type="ECO:0000256" key="1">
    <source>
        <dbReference type="ARBA" id="ARBA00004123"/>
    </source>
</evidence>
<keyword evidence="2 3" id="KW-0238">DNA-binding</keyword>
<reference evidence="6" key="2">
    <citation type="submission" date="2015-06" db="UniProtKB">
        <authorList>
            <consortium name="EnsemblMetazoa"/>
        </authorList>
    </citation>
    <scope>IDENTIFICATION</scope>
</reference>
<dbReference type="SMART" id="SM00389">
    <property type="entry name" value="HOX"/>
    <property type="match status" value="1"/>
</dbReference>
<keyword evidence="2 3" id="KW-0539">Nucleus</keyword>
<feature type="compositionally biased region" description="Low complexity" evidence="4">
    <location>
        <begin position="321"/>
        <end position="339"/>
    </location>
</feature>
<dbReference type="GO" id="GO:0000978">
    <property type="term" value="F:RNA polymerase II cis-regulatory region sequence-specific DNA binding"/>
    <property type="evidence" value="ECO:0007669"/>
    <property type="project" value="TreeGrafter"/>
</dbReference>
<dbReference type="CDD" id="cd00086">
    <property type="entry name" value="homeodomain"/>
    <property type="match status" value="1"/>
</dbReference>
<feature type="compositionally biased region" description="Low complexity" evidence="4">
    <location>
        <begin position="34"/>
        <end position="59"/>
    </location>
</feature>
<dbReference type="Pfam" id="PF00046">
    <property type="entry name" value="Homeodomain"/>
    <property type="match status" value="1"/>
</dbReference>
<feature type="DNA-binding region" description="Homeobox" evidence="2">
    <location>
        <begin position="178"/>
        <end position="225"/>
    </location>
</feature>
<evidence type="ECO:0000313" key="7">
    <source>
        <dbReference type="Proteomes" id="UP000015104"/>
    </source>
</evidence>
<dbReference type="PANTHER" id="PTHR46271:SF4">
    <property type="entry name" value="HOMEOBOX PROTEIN, PUTATIVE-RELATED"/>
    <property type="match status" value="1"/>
</dbReference>
<dbReference type="InterPro" id="IPR001356">
    <property type="entry name" value="HD"/>
</dbReference>
<dbReference type="InterPro" id="IPR043562">
    <property type="entry name" value="RAX/RAX2"/>
</dbReference>
<dbReference type="Gene3D" id="1.10.10.60">
    <property type="entry name" value="Homeodomain-like"/>
    <property type="match status" value="1"/>
</dbReference>
<dbReference type="HOGENOM" id="CLU_590992_0_0_1"/>
<evidence type="ECO:0000256" key="3">
    <source>
        <dbReference type="RuleBase" id="RU000682"/>
    </source>
</evidence>